<gene>
    <name evidence="1" type="ORF">RRG08_042709</name>
</gene>
<dbReference type="EMBL" id="JAWDGP010007852">
    <property type="protein sequence ID" value="KAK3702723.1"/>
    <property type="molecule type" value="Genomic_DNA"/>
</dbReference>
<comment type="caution">
    <text evidence="1">The sequence shown here is derived from an EMBL/GenBank/DDBJ whole genome shotgun (WGS) entry which is preliminary data.</text>
</comment>
<organism evidence="1 2">
    <name type="scientific">Elysia crispata</name>
    <name type="common">lettuce slug</name>
    <dbReference type="NCBI Taxonomy" id="231223"/>
    <lineage>
        <taxon>Eukaryota</taxon>
        <taxon>Metazoa</taxon>
        <taxon>Spiralia</taxon>
        <taxon>Lophotrochozoa</taxon>
        <taxon>Mollusca</taxon>
        <taxon>Gastropoda</taxon>
        <taxon>Heterobranchia</taxon>
        <taxon>Euthyneura</taxon>
        <taxon>Panpulmonata</taxon>
        <taxon>Sacoglossa</taxon>
        <taxon>Placobranchoidea</taxon>
        <taxon>Plakobranchidae</taxon>
        <taxon>Elysia</taxon>
    </lineage>
</organism>
<sequence length="145" mass="16306">MFKRPTFRPSYQQTVSSDPNGECCVFGRTMVLSGLPDHSLDIKEGQGRGGGGTWQTLNNRYVRPSELLSLCDCESDRAILARVSKGEAPDKLHASVRQRSYTIIHLRGSRLRDKAFRPWLRKDFGEAADRNKNDAGKKNNRAPSQ</sequence>
<keyword evidence="2" id="KW-1185">Reference proteome</keyword>
<dbReference type="AlphaFoldDB" id="A0AAE0XR06"/>
<protein>
    <submittedName>
        <fullName evidence="1">Uncharacterized protein</fullName>
    </submittedName>
</protein>
<name>A0AAE0XR06_9GAST</name>
<accession>A0AAE0XR06</accession>
<proteinExistence type="predicted"/>
<reference evidence="1" key="1">
    <citation type="journal article" date="2023" name="G3 (Bethesda)">
        <title>A reference genome for the long-term kleptoplast-retaining sea slug Elysia crispata morphotype clarki.</title>
        <authorList>
            <person name="Eastman K.E."/>
            <person name="Pendleton A.L."/>
            <person name="Shaikh M.A."/>
            <person name="Suttiyut T."/>
            <person name="Ogas R."/>
            <person name="Tomko P."/>
            <person name="Gavelis G."/>
            <person name="Widhalm J.R."/>
            <person name="Wisecaver J.H."/>
        </authorList>
    </citation>
    <scope>NUCLEOTIDE SEQUENCE</scope>
    <source>
        <strain evidence="1">ECLA1</strain>
    </source>
</reference>
<dbReference type="Proteomes" id="UP001283361">
    <property type="component" value="Unassembled WGS sequence"/>
</dbReference>
<evidence type="ECO:0000313" key="1">
    <source>
        <dbReference type="EMBL" id="KAK3702723.1"/>
    </source>
</evidence>
<evidence type="ECO:0000313" key="2">
    <source>
        <dbReference type="Proteomes" id="UP001283361"/>
    </source>
</evidence>